<accession>A0ACA9MTH5</accession>
<proteinExistence type="predicted"/>
<dbReference type="Proteomes" id="UP000789920">
    <property type="component" value="Unassembled WGS sequence"/>
</dbReference>
<protein>
    <submittedName>
        <fullName evidence="1">24432_t:CDS:1</fullName>
    </submittedName>
</protein>
<evidence type="ECO:0000313" key="2">
    <source>
        <dbReference type="Proteomes" id="UP000789920"/>
    </source>
</evidence>
<sequence>STETKLLRQAHACKNKKLRHDQKQTDMLCELDVDILLVTDDIVFDPSWHRIQSASRNISTNDSIYYLEKKWTSIPLCSLNQTDISIEGSSNIANKQANKQAKQANKQLWIAFATKHNTRKEKAQLIISKHNNLKSISKLVQFKHITKPECIMDLSGRTLVHLEQFDDYNTVILATNTVNNYYFYILQNPLYRSDEFWTNFIEHFGAYTKNNLLPFTSSNTASTHNIDHHEYVNKLLLGLKPLSDCINQFLQNYYEDLYTKLSKLSWGPFVLKPFGVFLMIAINFNTTSDYYWDEHDETNSLCVLVVLAIFQLLRESENADKPKQDLNNAQSLNNWAQLSKPKLKQMWISSAISDQR</sequence>
<evidence type="ECO:0000313" key="1">
    <source>
        <dbReference type="EMBL" id="CAG8607729.1"/>
    </source>
</evidence>
<name>A0ACA9MTH5_9GLOM</name>
<reference evidence="1" key="1">
    <citation type="submission" date="2021-06" db="EMBL/GenBank/DDBJ databases">
        <authorList>
            <person name="Kallberg Y."/>
            <person name="Tangrot J."/>
            <person name="Rosling A."/>
        </authorList>
    </citation>
    <scope>NUCLEOTIDE SEQUENCE</scope>
    <source>
        <strain evidence="1">MA461A</strain>
    </source>
</reference>
<organism evidence="1 2">
    <name type="scientific">Racocetra persica</name>
    <dbReference type="NCBI Taxonomy" id="160502"/>
    <lineage>
        <taxon>Eukaryota</taxon>
        <taxon>Fungi</taxon>
        <taxon>Fungi incertae sedis</taxon>
        <taxon>Mucoromycota</taxon>
        <taxon>Glomeromycotina</taxon>
        <taxon>Glomeromycetes</taxon>
        <taxon>Diversisporales</taxon>
        <taxon>Gigasporaceae</taxon>
        <taxon>Racocetra</taxon>
    </lineage>
</organism>
<dbReference type="EMBL" id="CAJVQC010009671">
    <property type="protein sequence ID" value="CAG8607729.1"/>
    <property type="molecule type" value="Genomic_DNA"/>
</dbReference>
<gene>
    <name evidence="1" type="ORF">RPERSI_LOCUS6177</name>
</gene>
<comment type="caution">
    <text evidence="1">The sequence shown here is derived from an EMBL/GenBank/DDBJ whole genome shotgun (WGS) entry which is preliminary data.</text>
</comment>
<keyword evidence="2" id="KW-1185">Reference proteome</keyword>
<feature type="non-terminal residue" evidence="1">
    <location>
        <position position="1"/>
    </location>
</feature>